<evidence type="ECO:0000313" key="1">
    <source>
        <dbReference type="EMBL" id="TID18284.1"/>
    </source>
</evidence>
<accession>A0A4Z1P832</accession>
<gene>
    <name evidence="1" type="ORF">E6O75_ATG06360</name>
</gene>
<comment type="caution">
    <text evidence="1">The sequence shown here is derived from an EMBL/GenBank/DDBJ whole genome shotgun (WGS) entry which is preliminary data.</text>
</comment>
<dbReference type="AlphaFoldDB" id="A0A4Z1P832"/>
<dbReference type="Proteomes" id="UP000298493">
    <property type="component" value="Unassembled WGS sequence"/>
</dbReference>
<evidence type="ECO:0000313" key="2">
    <source>
        <dbReference type="Proteomes" id="UP000298493"/>
    </source>
</evidence>
<dbReference type="EMBL" id="SNSC02000014">
    <property type="protein sequence ID" value="TID18284.1"/>
    <property type="molecule type" value="Genomic_DNA"/>
</dbReference>
<organism evidence="1 2">
    <name type="scientific">Venturia nashicola</name>
    <dbReference type="NCBI Taxonomy" id="86259"/>
    <lineage>
        <taxon>Eukaryota</taxon>
        <taxon>Fungi</taxon>
        <taxon>Dikarya</taxon>
        <taxon>Ascomycota</taxon>
        <taxon>Pezizomycotina</taxon>
        <taxon>Dothideomycetes</taxon>
        <taxon>Pleosporomycetidae</taxon>
        <taxon>Venturiales</taxon>
        <taxon>Venturiaceae</taxon>
        <taxon>Venturia</taxon>
    </lineage>
</organism>
<keyword evidence="2" id="KW-1185">Reference proteome</keyword>
<name>A0A4Z1P832_9PEZI</name>
<protein>
    <submittedName>
        <fullName evidence="1">Uncharacterized protein</fullName>
    </submittedName>
</protein>
<reference evidence="1 2" key="1">
    <citation type="submission" date="2019-04" db="EMBL/GenBank/DDBJ databases">
        <title>High contiguity whole genome sequence and gene annotation resource for two Venturia nashicola isolates.</title>
        <authorList>
            <person name="Prokchorchik M."/>
            <person name="Won K."/>
            <person name="Lee Y."/>
            <person name="Choi E.D."/>
            <person name="Segonzac C."/>
            <person name="Sohn K.H."/>
        </authorList>
    </citation>
    <scope>NUCLEOTIDE SEQUENCE [LARGE SCALE GENOMIC DNA]</scope>
    <source>
        <strain evidence="1 2">PRI2</strain>
    </source>
</reference>
<sequence>MDTSKPVNLDPNKLCEDMAKAHFRGRRANQPPVPSRLLFTASPSAPTEFPASISLVDIPRRYPSPISLLDILPRYPSPISLLDINVHAQPVLMPHSRQLINQPAISLFFLQSPDPSLAWALPLPVRLLRLSIPNLLLEAQSPKPYTPAPHQQLLLQTFAPNTNLNLCTVQSRQS</sequence>
<proteinExistence type="predicted"/>